<reference evidence="3" key="1">
    <citation type="submission" date="2016-10" db="EMBL/GenBank/DDBJ databases">
        <authorList>
            <person name="Varghese N."/>
            <person name="Submissions S."/>
        </authorList>
    </citation>
    <scope>NUCLEOTIDE SEQUENCE [LARGE SCALE GENOMIC DNA]</scope>
    <source>
        <strain evidence="3">DSM 15363</strain>
    </source>
</reference>
<evidence type="ECO:0000313" key="2">
    <source>
        <dbReference type="EMBL" id="SDI53211.1"/>
    </source>
</evidence>
<proteinExistence type="predicted"/>
<feature type="transmembrane region" description="Helical" evidence="1">
    <location>
        <begin position="15"/>
        <end position="35"/>
    </location>
</feature>
<keyword evidence="1" id="KW-1133">Transmembrane helix</keyword>
<sequence length="56" mass="6148">MINSSIALYSWTNGVVMIAIFAVVCITLVGILINFMSTGKKNDESDHISEDDNIEN</sequence>
<dbReference type="AlphaFoldDB" id="A0A1G8LC22"/>
<dbReference type="Proteomes" id="UP000199492">
    <property type="component" value="Unassembled WGS sequence"/>
</dbReference>
<dbReference type="STRING" id="262004.SAMN04489796_11289"/>
<keyword evidence="3" id="KW-1185">Reference proteome</keyword>
<keyword evidence="1" id="KW-0812">Transmembrane</keyword>
<keyword evidence="1" id="KW-0472">Membrane</keyword>
<name>A0A1G8LC22_9FLAO</name>
<organism evidence="2 3">
    <name type="scientific">Winogradskyella thalassocola</name>
    <dbReference type="NCBI Taxonomy" id="262004"/>
    <lineage>
        <taxon>Bacteria</taxon>
        <taxon>Pseudomonadati</taxon>
        <taxon>Bacteroidota</taxon>
        <taxon>Flavobacteriia</taxon>
        <taxon>Flavobacteriales</taxon>
        <taxon>Flavobacteriaceae</taxon>
        <taxon>Winogradskyella</taxon>
    </lineage>
</organism>
<accession>A0A1G8LC22</accession>
<evidence type="ECO:0000256" key="1">
    <source>
        <dbReference type="SAM" id="Phobius"/>
    </source>
</evidence>
<gene>
    <name evidence="2" type="ORF">SAMN04489796_11289</name>
</gene>
<dbReference type="EMBL" id="FNCZ01000012">
    <property type="protein sequence ID" value="SDI53211.1"/>
    <property type="molecule type" value="Genomic_DNA"/>
</dbReference>
<evidence type="ECO:0000313" key="3">
    <source>
        <dbReference type="Proteomes" id="UP000199492"/>
    </source>
</evidence>
<protein>
    <submittedName>
        <fullName evidence="2">Uncharacterized protein</fullName>
    </submittedName>
</protein>